<dbReference type="EMBL" id="LQOV01000006">
    <property type="protein sequence ID" value="ORV55651.1"/>
    <property type="molecule type" value="Genomic_DNA"/>
</dbReference>
<name>A0A1X1UFS9_MYCFL</name>
<evidence type="ECO:0000313" key="2">
    <source>
        <dbReference type="EMBL" id="ORV55651.1"/>
    </source>
</evidence>
<keyword evidence="1" id="KW-0472">Membrane</keyword>
<keyword evidence="3" id="KW-1185">Reference proteome</keyword>
<dbReference type="Proteomes" id="UP000193010">
    <property type="component" value="Unassembled WGS sequence"/>
</dbReference>
<gene>
    <name evidence="2" type="ORF">AWC05_10585</name>
</gene>
<evidence type="ECO:0000256" key="1">
    <source>
        <dbReference type="SAM" id="Phobius"/>
    </source>
</evidence>
<keyword evidence="1" id="KW-1133">Transmembrane helix</keyword>
<reference evidence="2 3" key="1">
    <citation type="submission" date="2016-01" db="EMBL/GenBank/DDBJ databases">
        <title>The new phylogeny of the genus Mycobacterium.</title>
        <authorList>
            <person name="Tarcisio F."/>
            <person name="Conor M."/>
            <person name="Antonella G."/>
            <person name="Elisabetta G."/>
            <person name="Giulia F.S."/>
            <person name="Sara T."/>
            <person name="Anna F."/>
            <person name="Clotilde B."/>
            <person name="Roberto B."/>
            <person name="Veronica D.S."/>
            <person name="Fabio R."/>
            <person name="Monica P."/>
            <person name="Olivier J."/>
            <person name="Enrico T."/>
            <person name="Nicola S."/>
        </authorList>
    </citation>
    <scope>NUCLEOTIDE SEQUENCE [LARGE SCALE GENOMIC DNA]</scope>
    <source>
        <strain evidence="2 3">DSM 44852</strain>
    </source>
</reference>
<keyword evidence="1" id="KW-0812">Transmembrane</keyword>
<evidence type="ECO:0000313" key="3">
    <source>
        <dbReference type="Proteomes" id="UP000193010"/>
    </source>
</evidence>
<feature type="transmembrane region" description="Helical" evidence="1">
    <location>
        <begin position="87"/>
        <end position="105"/>
    </location>
</feature>
<comment type="caution">
    <text evidence="2">The sequence shown here is derived from an EMBL/GenBank/DDBJ whole genome shotgun (WGS) entry which is preliminary data.</text>
</comment>
<accession>A0A1X1UFS9</accession>
<dbReference type="AlphaFoldDB" id="A0A1X1UFS9"/>
<sequence>MTSPRAASSAATQANPVIGDPAASGALITPQRRNLIFVAIVLGMLLAALAESGAPPEAVSSPGALHRQPHEVAAPIVAAYSESLTEVFFWAAPVALLGFVLALFLREIPLRDIHNSAVDLGDGFGMPTTDTPERLLENAIARMLRGDPGVRLRSIAMLEPTFGRLVAGGYAQRDGDQMWLTPAGAQQVDYVYSLLLGWIVDKLSRSPGYQGRPDRREVETALQHIAHRVLAQRDWHDDAPSTGRLEAGTGGRY</sequence>
<protein>
    <submittedName>
        <fullName evidence="2">Uncharacterized protein</fullName>
    </submittedName>
</protein>
<feature type="transmembrane region" description="Helical" evidence="1">
    <location>
        <begin position="35"/>
        <end position="54"/>
    </location>
</feature>
<proteinExistence type="predicted"/>
<dbReference type="STRING" id="292462.AWC05_10585"/>
<organism evidence="2 3">
    <name type="scientific">Mycobacterium florentinum</name>
    <dbReference type="NCBI Taxonomy" id="292462"/>
    <lineage>
        <taxon>Bacteria</taxon>
        <taxon>Bacillati</taxon>
        <taxon>Actinomycetota</taxon>
        <taxon>Actinomycetes</taxon>
        <taxon>Mycobacteriales</taxon>
        <taxon>Mycobacteriaceae</taxon>
        <taxon>Mycobacterium</taxon>
        <taxon>Mycobacterium simiae complex</taxon>
    </lineage>
</organism>